<keyword evidence="2" id="KW-1185">Reference proteome</keyword>
<dbReference type="KEGG" id="asha:G8E00_07025"/>
<evidence type="ECO:0000313" key="1">
    <source>
        <dbReference type="EMBL" id="QIO05721.1"/>
    </source>
</evidence>
<dbReference type="AlphaFoldDB" id="A0A6G8RV10"/>
<name>A0A6G8RV10_9GAMM</name>
<dbReference type="RefSeq" id="WP_166011995.1">
    <property type="nucleotide sequence ID" value="NZ_CP049801.1"/>
</dbReference>
<proteinExistence type="predicted"/>
<organism evidence="1 2">
    <name type="scientific">Acinetobacter shaoyimingii</name>
    <dbReference type="NCBI Taxonomy" id="2715164"/>
    <lineage>
        <taxon>Bacteria</taxon>
        <taxon>Pseudomonadati</taxon>
        <taxon>Pseudomonadota</taxon>
        <taxon>Gammaproteobacteria</taxon>
        <taxon>Moraxellales</taxon>
        <taxon>Moraxellaceae</taxon>
        <taxon>Acinetobacter</taxon>
    </lineage>
</organism>
<gene>
    <name evidence="1" type="ORF">G8E00_07025</name>
</gene>
<protein>
    <recommendedName>
        <fullName evidence="3">Lipoprotein</fullName>
    </recommendedName>
</protein>
<reference evidence="1 2" key="1">
    <citation type="submission" date="2020-03" db="EMBL/GenBank/DDBJ databases">
        <authorList>
            <person name="Zhu W."/>
        </authorList>
    </citation>
    <scope>NUCLEOTIDE SEQUENCE [LARGE SCALE GENOMIC DNA]</scope>
    <source>
        <strain evidence="1 2">323-1</strain>
    </source>
</reference>
<dbReference type="PROSITE" id="PS51257">
    <property type="entry name" value="PROKAR_LIPOPROTEIN"/>
    <property type="match status" value="1"/>
</dbReference>
<evidence type="ECO:0008006" key="3">
    <source>
        <dbReference type="Google" id="ProtNLM"/>
    </source>
</evidence>
<sequence>MKTYRKILVLSIICTSFSCLTKSEETLNHVKVRTEPRIDKVLGQKIDFSNSSLFEYEELYEINLEFDHRKIILNKNKMDVTFYTDPKDNFNKIKANIGFDLYENNVQQPGQYHLNLNCPVTKEWFTEEKVLHQEQIKEGKKISTYNLIFYVLKSEVVDKGSYAFSFNPQDLKPIKIEETDSQKELLRLEHTSSDQEMLRMSIMNICQTIDTDLFMADINRNVITEITPLN</sequence>
<accession>A0A6G8RV10</accession>
<evidence type="ECO:0000313" key="2">
    <source>
        <dbReference type="Proteomes" id="UP000502297"/>
    </source>
</evidence>
<dbReference type="Proteomes" id="UP000502297">
    <property type="component" value="Chromosome"/>
</dbReference>
<dbReference type="EMBL" id="CP049801">
    <property type="protein sequence ID" value="QIO05721.1"/>
    <property type="molecule type" value="Genomic_DNA"/>
</dbReference>